<keyword evidence="11" id="KW-1185">Reference proteome</keyword>
<proteinExistence type="predicted"/>
<name>A0A845L1A5_9FIRM</name>
<evidence type="ECO:0000256" key="4">
    <source>
        <dbReference type="ARBA" id="ARBA00022679"/>
    </source>
</evidence>
<evidence type="ECO:0000256" key="7">
    <source>
        <dbReference type="ARBA" id="ARBA00023136"/>
    </source>
</evidence>
<dbReference type="AlphaFoldDB" id="A0A845L1A5"/>
<comment type="subcellular location">
    <subcellularLocation>
        <location evidence="1">Cell membrane</location>
        <topology evidence="1">Multi-pass membrane protein</topology>
    </subcellularLocation>
</comment>
<feature type="transmembrane region" description="Helical" evidence="8">
    <location>
        <begin position="215"/>
        <end position="235"/>
    </location>
</feature>
<evidence type="ECO:0000256" key="1">
    <source>
        <dbReference type="ARBA" id="ARBA00004651"/>
    </source>
</evidence>
<keyword evidence="2" id="KW-1003">Cell membrane</keyword>
<feature type="transmembrane region" description="Helical" evidence="8">
    <location>
        <begin position="135"/>
        <end position="161"/>
    </location>
</feature>
<comment type="caution">
    <text evidence="10">The sequence shown here is derived from an EMBL/GenBank/DDBJ whole genome shotgun (WGS) entry which is preliminary data.</text>
</comment>
<dbReference type="InterPro" id="IPR050297">
    <property type="entry name" value="LipidA_mod_glycosyltrf_83"/>
</dbReference>
<accession>A0A845L1A5</accession>
<reference evidence="10 11" key="1">
    <citation type="submission" date="2020-01" db="EMBL/GenBank/DDBJ databases">
        <title>Whole-genome sequence of Heliobacterium undosum DSM 13378.</title>
        <authorList>
            <person name="Kyndt J.A."/>
            <person name="Meyer T.E."/>
        </authorList>
    </citation>
    <scope>NUCLEOTIDE SEQUENCE [LARGE SCALE GENOMIC DNA]</scope>
    <source>
        <strain evidence="10 11">DSM 13378</strain>
    </source>
</reference>
<evidence type="ECO:0000256" key="2">
    <source>
        <dbReference type="ARBA" id="ARBA00022475"/>
    </source>
</evidence>
<evidence type="ECO:0000256" key="6">
    <source>
        <dbReference type="ARBA" id="ARBA00022989"/>
    </source>
</evidence>
<dbReference type="GO" id="GO:0009103">
    <property type="term" value="P:lipopolysaccharide biosynthetic process"/>
    <property type="evidence" value="ECO:0007669"/>
    <property type="project" value="UniProtKB-ARBA"/>
</dbReference>
<evidence type="ECO:0000259" key="9">
    <source>
        <dbReference type="Pfam" id="PF13231"/>
    </source>
</evidence>
<feature type="transmembrane region" description="Helical" evidence="8">
    <location>
        <begin position="173"/>
        <end position="203"/>
    </location>
</feature>
<feature type="transmembrane region" description="Helical" evidence="8">
    <location>
        <begin position="416"/>
        <end position="437"/>
    </location>
</feature>
<dbReference type="PANTHER" id="PTHR33908:SF11">
    <property type="entry name" value="MEMBRANE PROTEIN"/>
    <property type="match status" value="1"/>
</dbReference>
<dbReference type="InterPro" id="IPR038731">
    <property type="entry name" value="RgtA/B/C-like"/>
</dbReference>
<gene>
    <name evidence="10" type="ORF">GTO91_00480</name>
</gene>
<keyword evidence="6 8" id="KW-1133">Transmembrane helix</keyword>
<evidence type="ECO:0000256" key="8">
    <source>
        <dbReference type="SAM" id="Phobius"/>
    </source>
</evidence>
<dbReference type="Pfam" id="PF13231">
    <property type="entry name" value="PMT_2"/>
    <property type="match status" value="1"/>
</dbReference>
<keyword evidence="3" id="KW-0328">Glycosyltransferase</keyword>
<keyword evidence="5 8" id="KW-0812">Transmembrane</keyword>
<keyword evidence="7 8" id="KW-0472">Membrane</keyword>
<dbReference type="GO" id="GO:0016763">
    <property type="term" value="F:pentosyltransferase activity"/>
    <property type="evidence" value="ECO:0007669"/>
    <property type="project" value="TreeGrafter"/>
</dbReference>
<evidence type="ECO:0000313" key="10">
    <source>
        <dbReference type="EMBL" id="MZP28200.1"/>
    </source>
</evidence>
<dbReference type="PANTHER" id="PTHR33908">
    <property type="entry name" value="MANNOSYLTRANSFERASE YKCB-RELATED"/>
    <property type="match status" value="1"/>
</dbReference>
<evidence type="ECO:0000256" key="3">
    <source>
        <dbReference type="ARBA" id="ARBA00022676"/>
    </source>
</evidence>
<evidence type="ECO:0000256" key="5">
    <source>
        <dbReference type="ARBA" id="ARBA00022692"/>
    </source>
</evidence>
<sequence length="451" mass="51547">MFNEENKPFYLLLFGILALAFILRVTVISLQGSTLFLNSDDLGYIQCAAKWLETGVMTFGSDQPTAFVGPVFPGFVAMVFAFFGSDDAGVQAVRYTQALLGVFSVFLTYRLVERLSERRTALLAAFFMAVYPSNILVNGLILTETLFTVLNLGYIFLLVKLSHEEQLSEKAEMFLFGLLGAYTALLTLARATAALFPMVFMAYLLWRRRYAFQNWLRNGLIVLMVFTVCMSPWWIRNYIAFDRFIPFSSGAGEPLLLGTYIEMEGLVDGAAPDWPVGDDELDAQEKYKQFAIERLKENVPKEPLRYLKWYTWGKFMYMWGGAFMWEPIWTSIRYWVDLIHQLLMVFALGGMGTALWRWWNRREELRAHGGLLLDEVPGDRWGAGGRLTGLLLLLSMPVYYTALHNLYFGFTRYNIPFLPIIFFFSAYAVIEAVDALLGARKGDYGRSGLFR</sequence>
<feature type="domain" description="Glycosyltransferase RgtA/B/C/D-like" evidence="9">
    <location>
        <begin position="69"/>
        <end position="233"/>
    </location>
</feature>
<dbReference type="RefSeq" id="WP_161253211.1">
    <property type="nucleotide sequence ID" value="NZ_WXEY01000001.1"/>
</dbReference>
<dbReference type="Proteomes" id="UP000463470">
    <property type="component" value="Unassembled WGS sequence"/>
</dbReference>
<feature type="transmembrane region" description="Helical" evidence="8">
    <location>
        <begin position="338"/>
        <end position="359"/>
    </location>
</feature>
<organism evidence="10 11">
    <name type="scientific">Heliomicrobium undosum</name>
    <dbReference type="NCBI Taxonomy" id="121734"/>
    <lineage>
        <taxon>Bacteria</taxon>
        <taxon>Bacillati</taxon>
        <taxon>Bacillota</taxon>
        <taxon>Clostridia</taxon>
        <taxon>Eubacteriales</taxon>
        <taxon>Heliobacteriaceae</taxon>
        <taxon>Heliomicrobium</taxon>
    </lineage>
</organism>
<keyword evidence="4" id="KW-0808">Transferase</keyword>
<protein>
    <recommendedName>
        <fullName evidence="9">Glycosyltransferase RgtA/B/C/D-like domain-containing protein</fullName>
    </recommendedName>
</protein>
<dbReference type="EMBL" id="WXEY01000001">
    <property type="protein sequence ID" value="MZP28200.1"/>
    <property type="molecule type" value="Genomic_DNA"/>
</dbReference>
<feature type="transmembrane region" description="Helical" evidence="8">
    <location>
        <begin position="65"/>
        <end position="83"/>
    </location>
</feature>
<dbReference type="GO" id="GO:0005886">
    <property type="term" value="C:plasma membrane"/>
    <property type="evidence" value="ECO:0007669"/>
    <property type="project" value="UniProtKB-SubCell"/>
</dbReference>
<dbReference type="OrthoDB" id="136232at2"/>
<feature type="transmembrane region" description="Helical" evidence="8">
    <location>
        <begin position="9"/>
        <end position="30"/>
    </location>
</feature>
<evidence type="ECO:0000313" key="11">
    <source>
        <dbReference type="Proteomes" id="UP000463470"/>
    </source>
</evidence>
<feature type="transmembrane region" description="Helical" evidence="8">
    <location>
        <begin position="390"/>
        <end position="410"/>
    </location>
</feature>